<dbReference type="Pfam" id="PF00071">
    <property type="entry name" value="Ras"/>
    <property type="match status" value="1"/>
</dbReference>
<dbReference type="Proteomes" id="UP000472266">
    <property type="component" value="Chromosome 2"/>
</dbReference>
<dbReference type="GO" id="GO:0003925">
    <property type="term" value="F:G protein activity"/>
    <property type="evidence" value="ECO:0007669"/>
    <property type="project" value="UniProtKB-EC"/>
</dbReference>
<organism evidence="8 9">
    <name type="scientific">Strigops habroptila</name>
    <name type="common">Kakapo</name>
    <dbReference type="NCBI Taxonomy" id="2489341"/>
    <lineage>
        <taxon>Eukaryota</taxon>
        <taxon>Metazoa</taxon>
        <taxon>Chordata</taxon>
        <taxon>Craniata</taxon>
        <taxon>Vertebrata</taxon>
        <taxon>Euteleostomi</taxon>
        <taxon>Archelosauria</taxon>
        <taxon>Archosauria</taxon>
        <taxon>Dinosauria</taxon>
        <taxon>Saurischia</taxon>
        <taxon>Theropoda</taxon>
        <taxon>Coelurosauria</taxon>
        <taxon>Aves</taxon>
        <taxon>Neognathae</taxon>
        <taxon>Neoaves</taxon>
        <taxon>Telluraves</taxon>
        <taxon>Australaves</taxon>
        <taxon>Psittaciformes</taxon>
        <taxon>Psittacidae</taxon>
        <taxon>Strigops</taxon>
    </lineage>
</organism>
<dbReference type="InParanoid" id="A0A672ULM1"/>
<dbReference type="InterPro" id="IPR051065">
    <property type="entry name" value="Ras-related_GTPase"/>
</dbReference>
<dbReference type="SMART" id="SM00175">
    <property type="entry name" value="RAB"/>
    <property type="match status" value="1"/>
</dbReference>
<evidence type="ECO:0000256" key="7">
    <source>
        <dbReference type="SAM" id="MobiDB-lite"/>
    </source>
</evidence>
<evidence type="ECO:0000256" key="3">
    <source>
        <dbReference type="ARBA" id="ARBA00022741"/>
    </source>
</evidence>
<reference evidence="8" key="2">
    <citation type="submission" date="2025-08" db="UniProtKB">
        <authorList>
            <consortium name="Ensembl"/>
        </authorList>
    </citation>
    <scope>IDENTIFICATION</scope>
</reference>
<evidence type="ECO:0000256" key="5">
    <source>
        <dbReference type="ARBA" id="ARBA00023134"/>
    </source>
</evidence>
<dbReference type="PROSITE" id="PS51419">
    <property type="entry name" value="RAB"/>
    <property type="match status" value="1"/>
</dbReference>
<evidence type="ECO:0000313" key="8">
    <source>
        <dbReference type="Ensembl" id="ENSSHBP00005014973.1"/>
    </source>
</evidence>
<dbReference type="PROSITE" id="PS51421">
    <property type="entry name" value="RAS"/>
    <property type="match status" value="1"/>
</dbReference>
<dbReference type="Ensembl" id="ENSSHBT00005017961.1">
    <property type="protein sequence ID" value="ENSSHBP00005014973.1"/>
    <property type="gene ID" value="ENSSHBG00005013133.1"/>
</dbReference>
<dbReference type="AlphaFoldDB" id="A0A672ULM1"/>
<dbReference type="PRINTS" id="PR00449">
    <property type="entry name" value="RASTRNSFRMNG"/>
</dbReference>
<dbReference type="GO" id="GO:0005525">
    <property type="term" value="F:GTP binding"/>
    <property type="evidence" value="ECO:0007669"/>
    <property type="project" value="UniProtKB-KW"/>
</dbReference>
<reference evidence="8" key="3">
    <citation type="submission" date="2025-09" db="UniProtKB">
        <authorList>
            <consortium name="Ensembl"/>
        </authorList>
    </citation>
    <scope>IDENTIFICATION</scope>
</reference>
<accession>A0A672ULM1</accession>
<keyword evidence="5" id="KW-0342">GTP-binding</keyword>
<gene>
    <name evidence="8" type="primary">RASL11A</name>
</gene>
<keyword evidence="4" id="KW-0378">Hydrolase</keyword>
<comment type="catalytic activity">
    <reaction evidence="6">
        <text>GTP + H2O = GDP + phosphate + H(+)</text>
        <dbReference type="Rhea" id="RHEA:19669"/>
        <dbReference type="ChEBI" id="CHEBI:15377"/>
        <dbReference type="ChEBI" id="CHEBI:15378"/>
        <dbReference type="ChEBI" id="CHEBI:37565"/>
        <dbReference type="ChEBI" id="CHEBI:43474"/>
        <dbReference type="ChEBI" id="CHEBI:58189"/>
        <dbReference type="EC" id="3.6.5.2"/>
    </reaction>
</comment>
<evidence type="ECO:0000256" key="4">
    <source>
        <dbReference type="ARBA" id="ARBA00022801"/>
    </source>
</evidence>
<dbReference type="InterPro" id="IPR001806">
    <property type="entry name" value="Small_GTPase"/>
</dbReference>
<feature type="region of interest" description="Disordered" evidence="7">
    <location>
        <begin position="257"/>
        <end position="290"/>
    </location>
</feature>
<comment type="similarity">
    <text evidence="1">Belongs to the small GTPase superfamily. Ras family.</text>
</comment>
<dbReference type="PANTHER" id="PTHR45704">
    <property type="entry name" value="RAS-LIKE FAMILY MEMBER 11"/>
    <property type="match status" value="1"/>
</dbReference>
<name>A0A672ULM1_STRHB</name>
<dbReference type="InterPro" id="IPR027417">
    <property type="entry name" value="P-loop_NTPase"/>
</dbReference>
<sequence>MRLPSMSQPFLLAPIAECAPGLPSPQVRLAVLGARGVGKSGKCRGTACPSPLSLPLPARPSRLTWPLCVSAMIVRFLTKRFIGDYEPNTGEAAAGGGCGIPVPRVVPDALCSPGSLYSRLVRLEGDHVAVQIQDTPGCIQMQEDCVQVLDALSRCVKWAEGFLLVYSITDYSSYQTVRPLYQHIRKVHPDARTPIIIVGNKADLLHARQVQAKEGLQLANELGSLFLEISTSDDSQGVYDVFQYLCKELSKLQHASSTDRRRSSIIPRPKSPNMQDLKRRFKQALSSKVK</sequence>
<evidence type="ECO:0000256" key="1">
    <source>
        <dbReference type="ARBA" id="ARBA00008344"/>
    </source>
</evidence>
<dbReference type="SUPFAM" id="SSF52540">
    <property type="entry name" value="P-loop containing nucleoside triphosphate hydrolases"/>
    <property type="match status" value="1"/>
</dbReference>
<keyword evidence="3" id="KW-0547">Nucleotide-binding</keyword>
<evidence type="ECO:0000256" key="2">
    <source>
        <dbReference type="ARBA" id="ARBA00011984"/>
    </source>
</evidence>
<protein>
    <recommendedName>
        <fullName evidence="2">small monomeric GTPase</fullName>
        <ecNumber evidence="2">3.6.5.2</ecNumber>
    </recommendedName>
</protein>
<keyword evidence="9" id="KW-1185">Reference proteome</keyword>
<evidence type="ECO:0000313" key="9">
    <source>
        <dbReference type="Proteomes" id="UP000472266"/>
    </source>
</evidence>
<proteinExistence type="inferred from homology"/>
<dbReference type="EC" id="3.6.5.2" evidence="2"/>
<dbReference type="SMART" id="SM00173">
    <property type="entry name" value="RAS"/>
    <property type="match status" value="1"/>
</dbReference>
<dbReference type="GO" id="GO:0045943">
    <property type="term" value="P:positive regulation of transcription by RNA polymerase I"/>
    <property type="evidence" value="ECO:0007669"/>
    <property type="project" value="Ensembl"/>
</dbReference>
<evidence type="ECO:0000256" key="6">
    <source>
        <dbReference type="ARBA" id="ARBA00048098"/>
    </source>
</evidence>
<dbReference type="GeneTree" id="ENSGT00940000161208"/>
<dbReference type="Gene3D" id="3.40.50.300">
    <property type="entry name" value="P-loop containing nucleotide triphosphate hydrolases"/>
    <property type="match status" value="1"/>
</dbReference>
<dbReference type="OMA" id="TMSGHCL"/>
<dbReference type="GO" id="GO:0005730">
    <property type="term" value="C:nucleolus"/>
    <property type="evidence" value="ECO:0007669"/>
    <property type="project" value="Ensembl"/>
</dbReference>
<reference evidence="8 9" key="1">
    <citation type="submission" date="2019-11" db="EMBL/GenBank/DDBJ databases">
        <title>Strigops habroptila (kakapo) genome, bStrHab1, primary haplotype, v2.</title>
        <authorList>
            <person name="Jarvis E.D."/>
            <person name="Howard J."/>
            <person name="Rhie A."/>
            <person name="Phillippy A."/>
            <person name="Korlach J."/>
            <person name="Digby A."/>
            <person name="Iorns D."/>
            <person name="Eason D."/>
            <person name="Robertson B."/>
            <person name="Raemaekers T."/>
            <person name="Howe K."/>
            <person name="Lewin H."/>
            <person name="Damas J."/>
            <person name="Hastie A."/>
            <person name="Tracey A."/>
            <person name="Chow W."/>
            <person name="Fedrigo O."/>
        </authorList>
    </citation>
    <scope>NUCLEOTIDE SEQUENCE [LARGE SCALE GENOMIC DNA]</scope>
</reference>